<keyword evidence="2" id="KW-1185">Reference proteome</keyword>
<proteinExistence type="predicted"/>
<dbReference type="Proteomes" id="UP000199287">
    <property type="component" value="Unassembled WGS sequence"/>
</dbReference>
<dbReference type="EMBL" id="FOQA01000011">
    <property type="protein sequence ID" value="SFI29115.1"/>
    <property type="molecule type" value="Genomic_DNA"/>
</dbReference>
<dbReference type="OrthoDB" id="1910713at2"/>
<sequence>MKKYILVFILIMLLITITGCISSPEITESDESLKSQDERTIIEDYAIFEGEGEHWKVIFEIENRNTAFKEKNQTTNDHNRQWSFIKFTAVYKKELSELKEIDIFNYWYDWLHKEAEYKTDEYGKKRTVFQNNKNQRTSAKLVSGGSDIPIMYKNNTIAEKEFSTINSRGAIAIPDRADTIEITVRWDDYEEVIEAKKVQ</sequence>
<dbReference type="AlphaFoldDB" id="A0A1I3H037"/>
<evidence type="ECO:0000313" key="1">
    <source>
        <dbReference type="EMBL" id="SFI29115.1"/>
    </source>
</evidence>
<evidence type="ECO:0000313" key="2">
    <source>
        <dbReference type="Proteomes" id="UP000199287"/>
    </source>
</evidence>
<accession>A0A1I3H037</accession>
<dbReference type="RefSeq" id="WP_093373482.1">
    <property type="nucleotide sequence ID" value="NZ_FOQA01000011.1"/>
</dbReference>
<protein>
    <recommendedName>
        <fullName evidence="3">Lipoprotein</fullName>
    </recommendedName>
</protein>
<organism evidence="1 2">
    <name type="scientific">Tindallia magadiensis</name>
    <dbReference type="NCBI Taxonomy" id="69895"/>
    <lineage>
        <taxon>Bacteria</taxon>
        <taxon>Bacillati</taxon>
        <taxon>Bacillota</taxon>
        <taxon>Clostridia</taxon>
        <taxon>Peptostreptococcales</taxon>
        <taxon>Tindalliaceae</taxon>
        <taxon>Tindallia</taxon>
    </lineage>
</organism>
<reference evidence="2" key="1">
    <citation type="submission" date="2016-10" db="EMBL/GenBank/DDBJ databases">
        <authorList>
            <person name="Varghese N."/>
            <person name="Submissions S."/>
        </authorList>
    </citation>
    <scope>NUCLEOTIDE SEQUENCE [LARGE SCALE GENOMIC DNA]</scope>
    <source>
        <strain evidence="2">Z-7934</strain>
    </source>
</reference>
<dbReference type="PROSITE" id="PS51257">
    <property type="entry name" value="PROKAR_LIPOPROTEIN"/>
    <property type="match status" value="1"/>
</dbReference>
<name>A0A1I3H037_9FIRM</name>
<gene>
    <name evidence="1" type="ORF">SAMN05192551_1117</name>
</gene>
<evidence type="ECO:0008006" key="3">
    <source>
        <dbReference type="Google" id="ProtNLM"/>
    </source>
</evidence>